<feature type="compositionally biased region" description="Low complexity" evidence="1">
    <location>
        <begin position="75"/>
        <end position="87"/>
    </location>
</feature>
<feature type="compositionally biased region" description="Basic and acidic residues" evidence="1">
    <location>
        <begin position="7"/>
        <end position="16"/>
    </location>
</feature>
<feature type="compositionally biased region" description="Polar residues" evidence="1">
    <location>
        <begin position="42"/>
        <end position="58"/>
    </location>
</feature>
<dbReference type="AlphaFoldDB" id="A0A833N0F3"/>
<feature type="region of interest" description="Disordered" evidence="1">
    <location>
        <begin position="1"/>
        <end position="58"/>
    </location>
</feature>
<protein>
    <submittedName>
        <fullName evidence="2">Uncharacterized protein</fullName>
    </submittedName>
</protein>
<gene>
    <name evidence="2" type="ORF">F8B43_3997</name>
</gene>
<organism evidence="2 3">
    <name type="scientific">Methylorubrum populi</name>
    <dbReference type="NCBI Taxonomy" id="223967"/>
    <lineage>
        <taxon>Bacteria</taxon>
        <taxon>Pseudomonadati</taxon>
        <taxon>Pseudomonadota</taxon>
        <taxon>Alphaproteobacteria</taxon>
        <taxon>Hyphomicrobiales</taxon>
        <taxon>Methylobacteriaceae</taxon>
        <taxon>Methylorubrum</taxon>
    </lineage>
</organism>
<feature type="region of interest" description="Disordered" evidence="1">
    <location>
        <begin position="75"/>
        <end position="107"/>
    </location>
</feature>
<sequence>MLTPSETRAREARENGVETVKAGRLRDAKPLNGEKRGGASEWPQTLASNGHKNSGLESCTPNCCTSFQTTMAQYRSSLSETSSRKLSGIPKTLSTRSLAPVRPGSAA</sequence>
<reference evidence="2 3" key="1">
    <citation type="submission" date="2019-10" db="EMBL/GenBank/DDBJ databases">
        <title>Draft Genome Sequence of the Caffeine Degrading Methylotroph Methylorubrum populi PINKEL.</title>
        <authorList>
            <person name="Dawson S.C."/>
            <person name="Zhang X."/>
            <person name="Wright M.E."/>
            <person name="Sharma G."/>
            <person name="Langner J.T."/>
            <person name="Ditty J.L."/>
            <person name="Subuyuj G.A."/>
        </authorList>
    </citation>
    <scope>NUCLEOTIDE SEQUENCE [LARGE SCALE GENOMIC DNA]</scope>
    <source>
        <strain evidence="2 3">Pinkel</strain>
    </source>
</reference>
<dbReference type="EMBL" id="WEKV01000016">
    <property type="protein sequence ID" value="KAB7783435.1"/>
    <property type="molecule type" value="Genomic_DNA"/>
</dbReference>
<dbReference type="Proteomes" id="UP000469949">
    <property type="component" value="Unassembled WGS sequence"/>
</dbReference>
<evidence type="ECO:0000256" key="1">
    <source>
        <dbReference type="SAM" id="MobiDB-lite"/>
    </source>
</evidence>
<comment type="caution">
    <text evidence="2">The sequence shown here is derived from an EMBL/GenBank/DDBJ whole genome shotgun (WGS) entry which is preliminary data.</text>
</comment>
<evidence type="ECO:0000313" key="3">
    <source>
        <dbReference type="Proteomes" id="UP000469949"/>
    </source>
</evidence>
<evidence type="ECO:0000313" key="2">
    <source>
        <dbReference type="EMBL" id="KAB7783435.1"/>
    </source>
</evidence>
<feature type="compositionally biased region" description="Basic and acidic residues" evidence="1">
    <location>
        <begin position="24"/>
        <end position="38"/>
    </location>
</feature>
<proteinExistence type="predicted"/>
<name>A0A833N0F3_9HYPH</name>
<accession>A0A833N0F3</accession>